<keyword evidence="6 7" id="KW-0472">Membrane</keyword>
<comment type="similarity">
    <text evidence="7">Belongs to the PGAP3 family.</text>
</comment>
<feature type="transmembrane region" description="Helical" evidence="7">
    <location>
        <begin position="16"/>
        <end position="34"/>
    </location>
</feature>
<dbReference type="GO" id="GO:0005789">
    <property type="term" value="C:endoplasmic reticulum membrane"/>
    <property type="evidence" value="ECO:0007669"/>
    <property type="project" value="UniProtKB-SubCell"/>
</dbReference>
<dbReference type="EMBL" id="MCBS01017658">
    <property type="protein sequence ID" value="RKF81963.1"/>
    <property type="molecule type" value="Genomic_DNA"/>
</dbReference>
<feature type="transmembrane region" description="Helical" evidence="7">
    <location>
        <begin position="224"/>
        <end position="242"/>
    </location>
</feature>
<keyword evidence="2 7" id="KW-0337">GPI-anchor biosynthesis</keyword>
<protein>
    <recommendedName>
        <fullName evidence="7">Post-GPI attachment to proteins factor 3</fullName>
    </recommendedName>
</protein>
<evidence type="ECO:0000256" key="7">
    <source>
        <dbReference type="RuleBase" id="RU365066"/>
    </source>
</evidence>
<dbReference type="PANTHER" id="PTHR13148">
    <property type="entry name" value="PER1-RELATED"/>
    <property type="match status" value="1"/>
</dbReference>
<keyword evidence="5 7" id="KW-1133">Transmembrane helix</keyword>
<feature type="transmembrane region" description="Helical" evidence="7">
    <location>
        <begin position="283"/>
        <end position="303"/>
    </location>
</feature>
<dbReference type="AlphaFoldDB" id="A0A420J5C7"/>
<accession>A0A420J5C7</accession>
<dbReference type="Proteomes" id="UP000285326">
    <property type="component" value="Unassembled WGS sequence"/>
</dbReference>
<evidence type="ECO:0000313" key="8">
    <source>
        <dbReference type="EMBL" id="RKF81963.1"/>
    </source>
</evidence>
<dbReference type="PANTHER" id="PTHR13148:SF0">
    <property type="entry name" value="POST-GPI ATTACHMENT TO PROTEINS FACTOR 3"/>
    <property type="match status" value="1"/>
</dbReference>
<evidence type="ECO:0000256" key="4">
    <source>
        <dbReference type="ARBA" id="ARBA00022729"/>
    </source>
</evidence>
<reference evidence="8 9" key="1">
    <citation type="journal article" date="2018" name="BMC Genomics">
        <title>Comparative genome analyses reveal sequence features reflecting distinct modes of host-adaptation between dicot and monocot powdery mildew.</title>
        <authorList>
            <person name="Wu Y."/>
            <person name="Ma X."/>
            <person name="Pan Z."/>
            <person name="Kale S.D."/>
            <person name="Song Y."/>
            <person name="King H."/>
            <person name="Zhang Q."/>
            <person name="Presley C."/>
            <person name="Deng X."/>
            <person name="Wei C.I."/>
            <person name="Xiao S."/>
        </authorList>
    </citation>
    <scope>NUCLEOTIDE SEQUENCE [LARGE SCALE GENOMIC DNA]</scope>
    <source>
        <strain evidence="8">UMSG1</strain>
    </source>
</reference>
<organism evidence="8 9">
    <name type="scientific">Golovinomyces cichoracearum</name>
    <dbReference type="NCBI Taxonomy" id="62708"/>
    <lineage>
        <taxon>Eukaryota</taxon>
        <taxon>Fungi</taxon>
        <taxon>Dikarya</taxon>
        <taxon>Ascomycota</taxon>
        <taxon>Pezizomycotina</taxon>
        <taxon>Leotiomycetes</taxon>
        <taxon>Erysiphales</taxon>
        <taxon>Erysiphaceae</taxon>
        <taxon>Golovinomyces</taxon>
    </lineage>
</organism>
<evidence type="ECO:0000256" key="2">
    <source>
        <dbReference type="ARBA" id="ARBA00022502"/>
    </source>
</evidence>
<sequence>MFQIKTYSYGKRNNMVWWHFNCPQICVILVFFTLRASSSFGDRLPEFQHCLDTRELQEWGEFNSYALLSCKAHLTKSAFLHRVLLWNCDSECDYTCQHIITNQRTAAGKAVVQFHGKWPFYRFLGIQEPFSVLFSMMNFVAHHNGLSKIRARIPASYPLRRFYVIFAYSGMASWVFSMIFHTRDYALTEQLDYLAAGGSVLYGLYYTPIRIFRIDLEGKRSKSILRAWTILCISMYMSHVIYLKLYKWDYRYNILANVIVGITQNAMWSWFSVRRYQQSGQFWATWPGIVVTWVILAMSLELMDFPPLWGYLDAHSLWHLGTVGPTIIWYNFLIKDAQDDLATVRYKA</sequence>
<feature type="transmembrane region" description="Helical" evidence="7">
    <location>
        <begin position="193"/>
        <end position="212"/>
    </location>
</feature>
<feature type="transmembrane region" description="Helical" evidence="7">
    <location>
        <begin position="254"/>
        <end position="271"/>
    </location>
</feature>
<dbReference type="GO" id="GO:0006506">
    <property type="term" value="P:GPI anchor biosynthetic process"/>
    <property type="evidence" value="ECO:0007669"/>
    <property type="project" value="UniProtKB-KW"/>
</dbReference>
<evidence type="ECO:0000256" key="1">
    <source>
        <dbReference type="ARBA" id="ARBA00004127"/>
    </source>
</evidence>
<evidence type="ECO:0000256" key="6">
    <source>
        <dbReference type="ARBA" id="ARBA00023136"/>
    </source>
</evidence>
<keyword evidence="3 7" id="KW-0812">Transmembrane</keyword>
<gene>
    <name evidence="8" type="ORF">GcM1_176009</name>
</gene>
<dbReference type="InterPro" id="IPR007217">
    <property type="entry name" value="Per1-like"/>
</dbReference>
<name>A0A420J5C7_9PEZI</name>
<keyword evidence="7" id="KW-0256">Endoplasmic reticulum</keyword>
<feature type="transmembrane region" description="Helical" evidence="7">
    <location>
        <begin position="315"/>
        <end position="333"/>
    </location>
</feature>
<evidence type="ECO:0000256" key="3">
    <source>
        <dbReference type="ARBA" id="ARBA00022692"/>
    </source>
</evidence>
<comment type="subcellular location">
    <subcellularLocation>
        <location evidence="1">Endomembrane system</location>
        <topology evidence="1">Multi-pass membrane protein</topology>
    </subcellularLocation>
    <subcellularLocation>
        <location evidence="7">Endoplasmic reticulum membrane</location>
        <topology evidence="7">Multi-pass membrane protein</topology>
    </subcellularLocation>
</comment>
<keyword evidence="4" id="KW-0732">Signal</keyword>
<evidence type="ECO:0000313" key="9">
    <source>
        <dbReference type="Proteomes" id="UP000285326"/>
    </source>
</evidence>
<feature type="transmembrane region" description="Helical" evidence="7">
    <location>
        <begin position="162"/>
        <end position="181"/>
    </location>
</feature>
<comment type="function">
    <text evidence="7">Involved in the lipid remodeling steps of GPI-anchor maturation.</text>
</comment>
<dbReference type="Pfam" id="PF04080">
    <property type="entry name" value="Per1"/>
    <property type="match status" value="1"/>
</dbReference>
<dbReference type="GO" id="GO:0016788">
    <property type="term" value="F:hydrolase activity, acting on ester bonds"/>
    <property type="evidence" value="ECO:0007669"/>
    <property type="project" value="TreeGrafter"/>
</dbReference>
<comment type="caution">
    <text evidence="8">The sequence shown here is derived from an EMBL/GenBank/DDBJ whole genome shotgun (WGS) entry which is preliminary data.</text>
</comment>
<evidence type="ECO:0000256" key="5">
    <source>
        <dbReference type="ARBA" id="ARBA00022989"/>
    </source>
</evidence>
<proteinExistence type="inferred from homology"/>